<feature type="transmembrane region" description="Helical" evidence="1">
    <location>
        <begin position="53"/>
        <end position="72"/>
    </location>
</feature>
<gene>
    <name evidence="2" type="ORF">LQ567_25170</name>
</gene>
<keyword evidence="1" id="KW-1133">Transmembrane helix</keyword>
<dbReference type="RefSeq" id="WP_231008688.1">
    <property type="nucleotide sequence ID" value="NZ_JAJNEC010000008.1"/>
</dbReference>
<evidence type="ECO:0000256" key="1">
    <source>
        <dbReference type="SAM" id="Phobius"/>
    </source>
</evidence>
<dbReference type="InterPro" id="IPR007462">
    <property type="entry name" value="COV1-like"/>
</dbReference>
<dbReference type="EMBL" id="JAJNEC010000008">
    <property type="protein sequence ID" value="MCD2426100.1"/>
    <property type="molecule type" value="Genomic_DNA"/>
</dbReference>
<keyword evidence="1" id="KW-0472">Membrane</keyword>
<sequence>MATAKYKKEDRLVRKLFRYFLQGLIILAPITITIYILYQLFNWVDNLLRPVMVIPGLGFLTIILFILFIGWISSSLIMEAVISFFDHWLERTPGIKLLYTSIKDFFRAFAGDKKKFTKPVLANIFDRDIWIVGFITDEEMTKFNMGADMVGVYVPQAYNFAGQLYILPRNRVQLIDAITPGDAMKYTVTGGVVEMEQHPPARSAPDNTES</sequence>
<dbReference type="Proteomes" id="UP001199816">
    <property type="component" value="Unassembled WGS sequence"/>
</dbReference>
<keyword evidence="3" id="KW-1185">Reference proteome</keyword>
<keyword evidence="1" id="KW-0812">Transmembrane</keyword>
<evidence type="ECO:0000313" key="2">
    <source>
        <dbReference type="EMBL" id="MCD2426100.1"/>
    </source>
</evidence>
<evidence type="ECO:0000313" key="3">
    <source>
        <dbReference type="Proteomes" id="UP001199816"/>
    </source>
</evidence>
<dbReference type="PANTHER" id="PTHR31876:SF26">
    <property type="entry name" value="PROTEIN LIKE COV 2"/>
    <property type="match status" value="1"/>
</dbReference>
<dbReference type="PANTHER" id="PTHR31876">
    <property type="entry name" value="COV-LIKE PROTEIN 1"/>
    <property type="match status" value="1"/>
</dbReference>
<organism evidence="2 3">
    <name type="scientific">Niabella pedocola</name>
    <dbReference type="NCBI Taxonomy" id="1752077"/>
    <lineage>
        <taxon>Bacteria</taxon>
        <taxon>Pseudomonadati</taxon>
        <taxon>Bacteroidota</taxon>
        <taxon>Chitinophagia</taxon>
        <taxon>Chitinophagales</taxon>
        <taxon>Chitinophagaceae</taxon>
        <taxon>Niabella</taxon>
    </lineage>
</organism>
<proteinExistence type="predicted"/>
<feature type="transmembrane region" description="Helical" evidence="1">
    <location>
        <begin position="20"/>
        <end position="41"/>
    </location>
</feature>
<reference evidence="2 3" key="1">
    <citation type="submission" date="2021-11" db="EMBL/GenBank/DDBJ databases">
        <title>Genomic of Niabella pedocola.</title>
        <authorList>
            <person name="Wu T."/>
        </authorList>
    </citation>
    <scope>NUCLEOTIDE SEQUENCE [LARGE SCALE GENOMIC DNA]</scope>
    <source>
        <strain evidence="2 3">JCM 31011</strain>
    </source>
</reference>
<dbReference type="Pfam" id="PF04367">
    <property type="entry name" value="DUF502"/>
    <property type="match status" value="1"/>
</dbReference>
<comment type="caution">
    <text evidence="2">The sequence shown here is derived from an EMBL/GenBank/DDBJ whole genome shotgun (WGS) entry which is preliminary data.</text>
</comment>
<protein>
    <submittedName>
        <fullName evidence="2">DUF502 domain-containing protein</fullName>
    </submittedName>
</protein>
<accession>A0ABS8PYY8</accession>
<name>A0ABS8PYY8_9BACT</name>